<name>A0A1Y5MNW6_9BACT</name>
<dbReference type="RefSeq" id="WP_087583379.1">
    <property type="nucleotide sequence ID" value="NZ_NDYN01000006.1"/>
</dbReference>
<comment type="caution">
    <text evidence="1">The sequence shown here is derived from an EMBL/GenBank/DDBJ whole genome shotgun (WGS) entry which is preliminary data.</text>
</comment>
<dbReference type="Proteomes" id="UP000196317">
    <property type="component" value="Unassembled WGS sequence"/>
</dbReference>
<dbReference type="GO" id="GO:0004386">
    <property type="term" value="F:helicase activity"/>
    <property type="evidence" value="ECO:0007669"/>
    <property type="project" value="UniProtKB-KW"/>
</dbReference>
<keyword evidence="1" id="KW-0378">Hydrolase</keyword>
<dbReference type="EMBL" id="NDYN01000006">
    <property type="protein sequence ID" value="OUT07395.1"/>
    <property type="molecule type" value="Genomic_DNA"/>
</dbReference>
<evidence type="ECO:0000313" key="1">
    <source>
        <dbReference type="EMBL" id="OUT07395.1"/>
    </source>
</evidence>
<protein>
    <submittedName>
        <fullName evidence="1">ATP-dependent DNA helicase RuvA</fullName>
    </submittedName>
</protein>
<accession>A0A1Y5MNW6</accession>
<gene>
    <name evidence="1" type="ORF">B9N65_07200</name>
</gene>
<proteinExistence type="predicted"/>
<reference evidence="1 2" key="1">
    <citation type="submission" date="2017-04" db="EMBL/GenBank/DDBJ databases">
        <title>Complete genome of Campylobacter concisus ATCC 33237T and draft genomes for an additional eight well characterized C. concisus strains.</title>
        <authorList>
            <person name="Cornelius A.J."/>
            <person name="Miller W.G."/>
            <person name="Lastovica A.J."/>
            <person name="On S.L."/>
            <person name="French N.P."/>
            <person name="Vandenberg O."/>
            <person name="Biggs P.J."/>
        </authorList>
    </citation>
    <scope>NUCLEOTIDE SEQUENCE [LARGE SCALE GENOMIC DNA]</scope>
    <source>
        <strain evidence="1 2">CCUG 19995</strain>
    </source>
</reference>
<keyword evidence="1" id="KW-0067">ATP-binding</keyword>
<keyword evidence="1" id="KW-0547">Nucleotide-binding</keyword>
<sequence length="171" mass="20288">MNEQNLEYIANLKIKDVPWDRLSCSYGTAELFAQILNTLTKAVKKSKFDEKELSELLDEIFGECEYQETFWHATPFALVFLVRIYKSALDEKGEAAKFISCKLELFFKFMLEICEKLEQLEHAKPLTKMEQMLEPKYLDIVDQDELNYDDRLFYSFYYYSSMVLQDAFVKI</sequence>
<dbReference type="AlphaFoldDB" id="A0A1Y5MNW6"/>
<organism evidence="1 2">
    <name type="scientific">Campylobacter concisus</name>
    <dbReference type="NCBI Taxonomy" id="199"/>
    <lineage>
        <taxon>Bacteria</taxon>
        <taxon>Pseudomonadati</taxon>
        <taxon>Campylobacterota</taxon>
        <taxon>Epsilonproteobacteria</taxon>
        <taxon>Campylobacterales</taxon>
        <taxon>Campylobacteraceae</taxon>
        <taxon>Campylobacter</taxon>
    </lineage>
</organism>
<evidence type="ECO:0000313" key="2">
    <source>
        <dbReference type="Proteomes" id="UP000196317"/>
    </source>
</evidence>
<keyword evidence="1" id="KW-0347">Helicase</keyword>